<dbReference type="GO" id="GO:0000166">
    <property type="term" value="F:nucleotide binding"/>
    <property type="evidence" value="ECO:0007669"/>
    <property type="project" value="InterPro"/>
</dbReference>
<dbReference type="EMBL" id="BKAG01000009">
    <property type="protein sequence ID" value="GEP42408.1"/>
    <property type="molecule type" value="Genomic_DNA"/>
</dbReference>
<organism evidence="3 4">
    <name type="scientific">Brevifollis gellanilyticus</name>
    <dbReference type="NCBI Taxonomy" id="748831"/>
    <lineage>
        <taxon>Bacteria</taxon>
        <taxon>Pseudomonadati</taxon>
        <taxon>Verrucomicrobiota</taxon>
        <taxon>Verrucomicrobiia</taxon>
        <taxon>Verrucomicrobiales</taxon>
        <taxon>Verrucomicrobiaceae</taxon>
    </lineage>
</organism>
<proteinExistence type="predicted"/>
<keyword evidence="4" id="KW-1185">Reference proteome</keyword>
<feature type="domain" description="Gfo/Idh/MocA-like oxidoreductase N-terminal" evidence="1">
    <location>
        <begin position="38"/>
        <end position="139"/>
    </location>
</feature>
<dbReference type="SUPFAM" id="SSF51735">
    <property type="entry name" value="NAD(P)-binding Rossmann-fold domains"/>
    <property type="match status" value="1"/>
</dbReference>
<evidence type="ECO:0000259" key="2">
    <source>
        <dbReference type="Pfam" id="PF19051"/>
    </source>
</evidence>
<evidence type="ECO:0000259" key="1">
    <source>
        <dbReference type="Pfam" id="PF01408"/>
    </source>
</evidence>
<dbReference type="SUPFAM" id="SSF55347">
    <property type="entry name" value="Glyceraldehyde-3-phosphate dehydrogenase-like, C-terminal domain"/>
    <property type="match status" value="1"/>
</dbReference>
<dbReference type="Proteomes" id="UP000321577">
    <property type="component" value="Unassembled WGS sequence"/>
</dbReference>
<comment type="caution">
    <text evidence="3">The sequence shown here is derived from an EMBL/GenBank/DDBJ whole genome shotgun (WGS) entry which is preliminary data.</text>
</comment>
<sequence>MVFIGVGGRGASNVQSLVGVPLLRGKGANEKTSSAPIPEPSENVVAICDVNGENLDRAAAAFKGARAFRDFRKLYETIKESEIDGVVVSTTEHTHAYATMPALKMKKPVYCEKPLTRDVAEARLITKAAADAGVVTQMGTQIHGMPNYRRVVELIQSGAIGKVREAHVCVSRSWGLQSQEEAEKNKDIVFVTERPKEEQTPPPYLDWDLWLGPAPYRPYNEVYFPGPKWYRWWDFGNGTMSDLGSHWNDLPFWALKLDAPLSIEAFGPEPHPEIAPANMHAVYEYGPRGEMPACTLHWHQGSSKPDVWKNDPLISQWGSGVLFIGDQGMLLSDYSKHVLLPEAQFKDFQPPKPFIADSPGQHAEWINAIKNGTPTASPFSYAGPLSEANHLGNVAFRAGGKILWDAKAMKITNNEAANRFLSREPRKGWSL</sequence>
<feature type="domain" description="Gfo/Idh/MocA-like oxidoreductase bacterial type C-terminal" evidence="2">
    <location>
        <begin position="188"/>
        <end position="285"/>
    </location>
</feature>
<dbReference type="PANTHER" id="PTHR43818:SF10">
    <property type="entry name" value="NADH-DEPENDENT DEHYDROGENASE-RELATED"/>
    <property type="match status" value="1"/>
</dbReference>
<dbReference type="InterPro" id="IPR050463">
    <property type="entry name" value="Gfo/Idh/MocA_oxidrdct_glycsds"/>
</dbReference>
<dbReference type="InterPro" id="IPR000683">
    <property type="entry name" value="Gfo/Idh/MocA-like_OxRdtase_N"/>
</dbReference>
<dbReference type="Gene3D" id="3.40.50.720">
    <property type="entry name" value="NAD(P)-binding Rossmann-like Domain"/>
    <property type="match status" value="1"/>
</dbReference>
<dbReference type="Pfam" id="PF01408">
    <property type="entry name" value="GFO_IDH_MocA"/>
    <property type="match status" value="1"/>
</dbReference>
<gene>
    <name evidence="3" type="ORF">BGE01nite_16990</name>
</gene>
<reference evidence="3 4" key="1">
    <citation type="submission" date="2019-07" db="EMBL/GenBank/DDBJ databases">
        <title>Whole genome shotgun sequence of Brevifollis gellanilyticus NBRC 108608.</title>
        <authorList>
            <person name="Hosoyama A."/>
            <person name="Uohara A."/>
            <person name="Ohji S."/>
            <person name="Ichikawa N."/>
        </authorList>
    </citation>
    <scope>NUCLEOTIDE SEQUENCE [LARGE SCALE GENOMIC DNA]</scope>
    <source>
        <strain evidence="3 4">NBRC 108608</strain>
    </source>
</reference>
<dbReference type="Pfam" id="PF19051">
    <property type="entry name" value="GFO_IDH_MocA_C2"/>
    <property type="match status" value="1"/>
</dbReference>
<dbReference type="AlphaFoldDB" id="A0A512M6P6"/>
<protein>
    <submittedName>
        <fullName evidence="3">Oxidoreductase</fullName>
    </submittedName>
</protein>
<dbReference type="InterPro" id="IPR036291">
    <property type="entry name" value="NAD(P)-bd_dom_sf"/>
</dbReference>
<dbReference type="Gene3D" id="3.30.360.10">
    <property type="entry name" value="Dihydrodipicolinate Reductase, domain 2"/>
    <property type="match status" value="1"/>
</dbReference>
<accession>A0A512M6P6</accession>
<name>A0A512M6P6_9BACT</name>
<dbReference type="PANTHER" id="PTHR43818">
    <property type="entry name" value="BCDNA.GH03377"/>
    <property type="match status" value="1"/>
</dbReference>
<evidence type="ECO:0000313" key="4">
    <source>
        <dbReference type="Proteomes" id="UP000321577"/>
    </source>
</evidence>
<evidence type="ECO:0000313" key="3">
    <source>
        <dbReference type="EMBL" id="GEP42408.1"/>
    </source>
</evidence>
<dbReference type="InterPro" id="IPR043906">
    <property type="entry name" value="Gfo/Idh/MocA_OxRdtase_bact_C"/>
</dbReference>